<comment type="caution">
    <text evidence="1">The sequence shown here is derived from an EMBL/GenBank/DDBJ whole genome shotgun (WGS) entry which is preliminary data.</text>
</comment>
<keyword evidence="1" id="KW-0808">Transferase</keyword>
<dbReference type="SUPFAM" id="SSF56112">
    <property type="entry name" value="Protein kinase-like (PK-like)"/>
    <property type="match status" value="1"/>
</dbReference>
<evidence type="ECO:0000313" key="2">
    <source>
        <dbReference type="Proteomes" id="UP000318297"/>
    </source>
</evidence>
<reference evidence="1 2" key="1">
    <citation type="submission" date="2019-06" db="EMBL/GenBank/DDBJ databases">
        <title>Sequencing the genomes of 1000 actinobacteria strains.</title>
        <authorList>
            <person name="Klenk H.-P."/>
        </authorList>
    </citation>
    <scope>NUCLEOTIDE SEQUENCE [LARGE SCALE GENOMIC DNA]</scope>
    <source>
        <strain evidence="1 2">DSM 19560</strain>
    </source>
</reference>
<dbReference type="GO" id="GO:0016773">
    <property type="term" value="F:phosphotransferase activity, alcohol group as acceptor"/>
    <property type="evidence" value="ECO:0007669"/>
    <property type="project" value="InterPro"/>
</dbReference>
<organism evidence="1 2">
    <name type="scientific">Rudaeicoccus suwonensis</name>
    <dbReference type="NCBI Taxonomy" id="657409"/>
    <lineage>
        <taxon>Bacteria</taxon>
        <taxon>Bacillati</taxon>
        <taxon>Actinomycetota</taxon>
        <taxon>Actinomycetes</taxon>
        <taxon>Micrococcales</taxon>
        <taxon>Dermacoccaceae</taxon>
        <taxon>Rudaeicoccus</taxon>
    </lineage>
</organism>
<gene>
    <name evidence="1" type="ORF">BKA23_1078</name>
</gene>
<dbReference type="GO" id="GO:0019748">
    <property type="term" value="P:secondary metabolic process"/>
    <property type="evidence" value="ECO:0007669"/>
    <property type="project" value="InterPro"/>
</dbReference>
<keyword evidence="1" id="KW-0418">Kinase</keyword>
<dbReference type="InterPro" id="IPR011009">
    <property type="entry name" value="Kinase-like_dom_sf"/>
</dbReference>
<accession>A0A561E9H5</accession>
<dbReference type="AlphaFoldDB" id="A0A561E9H5"/>
<dbReference type="InterPro" id="IPR006748">
    <property type="entry name" value="NH2Glyco/OHUrea_AB-resist_kin"/>
</dbReference>
<dbReference type="RefSeq" id="WP_246104465.1">
    <property type="nucleotide sequence ID" value="NZ_VIVQ01000001.1"/>
</dbReference>
<dbReference type="GO" id="GO:0016301">
    <property type="term" value="F:kinase activity"/>
    <property type="evidence" value="ECO:0007669"/>
    <property type="project" value="UniProtKB-KW"/>
</dbReference>
<dbReference type="Pfam" id="PF04655">
    <property type="entry name" value="APH_6_hur"/>
    <property type="match status" value="1"/>
</dbReference>
<protein>
    <submittedName>
        <fullName evidence="1">Streptomycin 6-kinase</fullName>
    </submittedName>
</protein>
<keyword evidence="2" id="KW-1185">Reference proteome</keyword>
<dbReference type="Proteomes" id="UP000318297">
    <property type="component" value="Unassembled WGS sequence"/>
</dbReference>
<name>A0A561E9H5_9MICO</name>
<dbReference type="EMBL" id="VIVQ01000001">
    <property type="protein sequence ID" value="TWE12278.1"/>
    <property type="molecule type" value="Genomic_DNA"/>
</dbReference>
<proteinExistence type="predicted"/>
<sequence>MPMNFGGEAIPASFRELVEGRAADVGVSGDDWLASLPGIVDHCVRQWSLRLDGPVWHGQCALVLPCHRDGEPVVLKVSWPHEEARLEHLALQNWHGRGAVRLLAADPAHWAMLLESVAHDADLTDPPLLDAIEVIGGLFTRLDRPATPQFTRLSECAERWITLCRSGSRLVPRRLTDQAAGLLSELAPDCDGRLIHRDLHYENVLAAQREPWLAIDPKPLSGEWEFAVAPLLWNRWDHAAAAHNVRTHLRLRLGVVAEAAGLDESRALAWTFARMVLNAVWEAQEPIPDDEWISQCITIAKAMTD</sequence>
<evidence type="ECO:0000313" key="1">
    <source>
        <dbReference type="EMBL" id="TWE12278.1"/>
    </source>
</evidence>